<proteinExistence type="predicted"/>
<keyword evidence="3" id="KW-1185">Reference proteome</keyword>
<keyword evidence="1" id="KW-1133">Transmembrane helix</keyword>
<dbReference type="EMBL" id="CAJJDP010000142">
    <property type="protein sequence ID" value="CAD8207468.1"/>
    <property type="molecule type" value="Genomic_DNA"/>
</dbReference>
<feature type="transmembrane region" description="Helical" evidence="1">
    <location>
        <begin position="72"/>
        <end position="96"/>
    </location>
</feature>
<dbReference type="AlphaFoldDB" id="A0A8S1Y480"/>
<accession>A0A8S1Y480</accession>
<evidence type="ECO:0000313" key="2">
    <source>
        <dbReference type="EMBL" id="CAD8207468.1"/>
    </source>
</evidence>
<keyword evidence="1" id="KW-0812">Transmembrane</keyword>
<reference evidence="2" key="1">
    <citation type="submission" date="2021-01" db="EMBL/GenBank/DDBJ databases">
        <authorList>
            <consortium name="Genoscope - CEA"/>
            <person name="William W."/>
        </authorList>
    </citation>
    <scope>NUCLEOTIDE SEQUENCE</scope>
</reference>
<keyword evidence="1" id="KW-0472">Membrane</keyword>
<name>A0A8S1Y480_PAROT</name>
<evidence type="ECO:0000313" key="3">
    <source>
        <dbReference type="Proteomes" id="UP000683925"/>
    </source>
</evidence>
<dbReference type="Proteomes" id="UP000683925">
    <property type="component" value="Unassembled WGS sequence"/>
</dbReference>
<evidence type="ECO:0000256" key="1">
    <source>
        <dbReference type="SAM" id="Phobius"/>
    </source>
</evidence>
<gene>
    <name evidence="2" type="ORF">POCTA_138.1.T1410044</name>
</gene>
<sequence length="127" mass="14611">MSQWIFRIHQCKSTNYTRDSPQVLYKACFQFTELGAVITGLLVGDVNTKSSYEEGLFSMWKSKLTKNSSIKILLSLVLPFIILIPFIFINLINVLYSSYYSKIFGSWWNHKLGISISSKSIQITNTR</sequence>
<comment type="caution">
    <text evidence="2">The sequence shown here is derived from an EMBL/GenBank/DDBJ whole genome shotgun (WGS) entry which is preliminary data.</text>
</comment>
<organism evidence="2 3">
    <name type="scientific">Paramecium octaurelia</name>
    <dbReference type="NCBI Taxonomy" id="43137"/>
    <lineage>
        <taxon>Eukaryota</taxon>
        <taxon>Sar</taxon>
        <taxon>Alveolata</taxon>
        <taxon>Ciliophora</taxon>
        <taxon>Intramacronucleata</taxon>
        <taxon>Oligohymenophorea</taxon>
        <taxon>Peniculida</taxon>
        <taxon>Parameciidae</taxon>
        <taxon>Paramecium</taxon>
    </lineage>
</organism>
<protein>
    <submittedName>
        <fullName evidence="2">Uncharacterized protein</fullName>
    </submittedName>
</protein>